<keyword evidence="1" id="KW-0472">Membrane</keyword>
<feature type="domain" description="IPTL-CTERM protein sorting" evidence="3">
    <location>
        <begin position="194"/>
        <end position="221"/>
    </location>
</feature>
<sequence length="224" mass="22874">MHFHRFTQHTRYSMQYALRTLALAALLAPAFAGAATIVSCPANTNTGGDGISRSFYLPNYAGTTLDTVTVNYGTATAGSYTVALEARLNAFDGTLVGTANSTTTVAAASVAGGTPFTFNFNNVAIPANSTITFKQTLIAGPGSLSNNTGQAPCTGTVTQTNGSTPPLDSARRATLAITVTGSTTPVGGGGGTVASIPTLSEWGMVLLSGLLALFGVARMRRRGR</sequence>
<dbReference type="InterPro" id="IPR026442">
    <property type="entry name" value="IPTL_CTERM"/>
</dbReference>
<evidence type="ECO:0000256" key="1">
    <source>
        <dbReference type="SAM" id="Phobius"/>
    </source>
</evidence>
<evidence type="ECO:0000256" key="2">
    <source>
        <dbReference type="SAM" id="SignalP"/>
    </source>
</evidence>
<dbReference type="Pfam" id="PF18203">
    <property type="entry name" value="IPTL-CTERM"/>
    <property type="match status" value="1"/>
</dbReference>
<dbReference type="HOGENOM" id="CLU_1232835_0_0_4"/>
<dbReference type="EMBL" id="CP000512">
    <property type="protein sequence ID" value="ABM32515.1"/>
    <property type="molecule type" value="Genomic_DNA"/>
</dbReference>
<evidence type="ECO:0000313" key="4">
    <source>
        <dbReference type="EMBL" id="ABM32515.1"/>
    </source>
</evidence>
<accession>A1TNH7</accession>
<reference evidence="4 5" key="1">
    <citation type="submission" date="2006-12" db="EMBL/GenBank/DDBJ databases">
        <title>Complete sequence of Acidovorax avenae subsp. citrulli AAC00-1.</title>
        <authorList>
            <consortium name="US DOE Joint Genome Institute"/>
            <person name="Copeland A."/>
            <person name="Lucas S."/>
            <person name="Lapidus A."/>
            <person name="Barry K."/>
            <person name="Detter J.C."/>
            <person name="Glavina del Rio T."/>
            <person name="Dalin E."/>
            <person name="Tice H."/>
            <person name="Pitluck S."/>
            <person name="Kiss H."/>
            <person name="Brettin T."/>
            <person name="Bruce D."/>
            <person name="Han C."/>
            <person name="Tapia R."/>
            <person name="Gilna P."/>
            <person name="Schmutz J."/>
            <person name="Larimer F."/>
            <person name="Land M."/>
            <person name="Hauser L."/>
            <person name="Kyrpides N."/>
            <person name="Kim E."/>
            <person name="Stahl D."/>
            <person name="Richardson P."/>
        </authorList>
    </citation>
    <scope>NUCLEOTIDE SEQUENCE [LARGE SCALE GENOMIC DNA]</scope>
    <source>
        <strain evidence="4 5">AAC00-1</strain>
    </source>
</reference>
<feature type="transmembrane region" description="Helical" evidence="1">
    <location>
        <begin position="202"/>
        <end position="219"/>
    </location>
</feature>
<feature type="chain" id="PRO_5002638524" description="IPTL-CTERM protein sorting domain-containing protein" evidence="2">
    <location>
        <begin position="35"/>
        <end position="224"/>
    </location>
</feature>
<organism evidence="4 5">
    <name type="scientific">Paracidovorax citrulli (strain AAC00-1)</name>
    <name type="common">Acidovorax citrulli</name>
    <dbReference type="NCBI Taxonomy" id="397945"/>
    <lineage>
        <taxon>Bacteria</taxon>
        <taxon>Pseudomonadati</taxon>
        <taxon>Pseudomonadota</taxon>
        <taxon>Betaproteobacteria</taxon>
        <taxon>Burkholderiales</taxon>
        <taxon>Comamonadaceae</taxon>
        <taxon>Paracidovorax</taxon>
    </lineage>
</organism>
<gene>
    <name evidence="4" type="ordered locus">Aave_1931</name>
</gene>
<protein>
    <recommendedName>
        <fullName evidence="3">IPTL-CTERM protein sorting domain-containing protein</fullName>
    </recommendedName>
</protein>
<dbReference type="KEGG" id="aav:Aave_1931"/>
<dbReference type="Proteomes" id="UP000002596">
    <property type="component" value="Chromosome"/>
</dbReference>
<dbReference type="NCBIfam" id="TIGR04174">
    <property type="entry name" value="IPTL_CTERM"/>
    <property type="match status" value="1"/>
</dbReference>
<dbReference type="AlphaFoldDB" id="A1TNH7"/>
<evidence type="ECO:0000313" key="5">
    <source>
        <dbReference type="Proteomes" id="UP000002596"/>
    </source>
</evidence>
<keyword evidence="1" id="KW-0812">Transmembrane</keyword>
<feature type="signal peptide" evidence="2">
    <location>
        <begin position="1"/>
        <end position="34"/>
    </location>
</feature>
<dbReference type="STRING" id="397945.Aave_1931"/>
<proteinExistence type="predicted"/>
<keyword evidence="1" id="KW-1133">Transmembrane helix</keyword>
<name>A1TNH7_PARC0</name>
<evidence type="ECO:0000259" key="3">
    <source>
        <dbReference type="Pfam" id="PF18203"/>
    </source>
</evidence>
<keyword evidence="2" id="KW-0732">Signal</keyword>